<evidence type="ECO:0008006" key="2">
    <source>
        <dbReference type="Google" id="ProtNLM"/>
    </source>
</evidence>
<dbReference type="EMBL" id="UOFF01000175">
    <property type="protein sequence ID" value="VAW56083.1"/>
    <property type="molecule type" value="Genomic_DNA"/>
</dbReference>
<gene>
    <name evidence="1" type="ORF">MNBD_GAMMA07-1631</name>
</gene>
<dbReference type="AlphaFoldDB" id="A0A3B0WUJ5"/>
<evidence type="ECO:0000313" key="1">
    <source>
        <dbReference type="EMBL" id="VAW56083.1"/>
    </source>
</evidence>
<sequence length="203" mass="22996">MQTYKQLQQALNFEQTLPVTPDWSAAADFLFLIKEHCLINKPQVIVECSSGLTTITLARCCQINEFGHVYSLENGEKYQIQTQSDLAQFNLQTYADIYHAPLVTMTVNDINFDWYQTAALKGLKIDMLVIDGPPGFIQKYSRLPALPALFDQLSASACIFLDDAARDDEKEIVAMWLAQYPNTTHEYIETARGCSVIKLNKNF</sequence>
<reference evidence="1" key="1">
    <citation type="submission" date="2018-06" db="EMBL/GenBank/DDBJ databases">
        <authorList>
            <person name="Zhirakovskaya E."/>
        </authorList>
    </citation>
    <scope>NUCLEOTIDE SEQUENCE</scope>
</reference>
<proteinExistence type="predicted"/>
<organism evidence="1">
    <name type="scientific">hydrothermal vent metagenome</name>
    <dbReference type="NCBI Taxonomy" id="652676"/>
    <lineage>
        <taxon>unclassified sequences</taxon>
        <taxon>metagenomes</taxon>
        <taxon>ecological metagenomes</taxon>
    </lineage>
</organism>
<dbReference type="InterPro" id="IPR029063">
    <property type="entry name" value="SAM-dependent_MTases_sf"/>
</dbReference>
<accession>A0A3B0WUJ5</accession>
<dbReference type="Gene3D" id="3.40.50.150">
    <property type="entry name" value="Vaccinia Virus protein VP39"/>
    <property type="match status" value="1"/>
</dbReference>
<protein>
    <recommendedName>
        <fullName evidence="2">Class I SAM-dependent methyltransferase</fullName>
    </recommendedName>
</protein>
<name>A0A3B0WUJ5_9ZZZZ</name>